<evidence type="ECO:0000313" key="2">
    <source>
        <dbReference type="EMBL" id="AOY55770.1"/>
    </source>
</evidence>
<dbReference type="STRING" id="535712.A4Z71_01850"/>
<reference evidence="2 3" key="1">
    <citation type="journal article" date="2016" name="Biochim. Biophys. Acta">
        <title>Photochemical characterization of actinorhodopsin and its functional existence in the natural host.</title>
        <authorList>
            <person name="Nakamura S."/>
            <person name="Kikukawa T."/>
            <person name="Tamogami J."/>
            <person name="Kamiya M."/>
            <person name="Aizawa T."/>
            <person name="Hahn M.W."/>
            <person name="Ihara K."/>
            <person name="Kamo N."/>
            <person name="Demura M."/>
        </authorList>
    </citation>
    <scope>NUCLEOTIDE SEQUENCE [LARGE SCALE GENOMIC DNA]</scope>
    <source>
        <strain evidence="2 3">MWH-Dar1</strain>
    </source>
</reference>
<dbReference type="Proteomes" id="UP000243784">
    <property type="component" value="Chromosome"/>
</dbReference>
<dbReference type="AlphaFoldDB" id="A0A1D9DYA7"/>
<feature type="compositionally biased region" description="Polar residues" evidence="1">
    <location>
        <begin position="115"/>
        <end position="131"/>
    </location>
</feature>
<dbReference type="KEGG" id="rpla:A4Z71_01850"/>
<organism evidence="2 3">
    <name type="scientific">Candidatus Rhodoluna planktonica</name>
    <dbReference type="NCBI Taxonomy" id="535712"/>
    <lineage>
        <taxon>Bacteria</taxon>
        <taxon>Bacillati</taxon>
        <taxon>Actinomycetota</taxon>
        <taxon>Actinomycetes</taxon>
        <taxon>Micrococcales</taxon>
        <taxon>Microbacteriaceae</taxon>
        <taxon>Luna cluster</taxon>
        <taxon>Luna-1 subcluster</taxon>
        <taxon>Rhodoluna</taxon>
    </lineage>
</organism>
<dbReference type="RefSeq" id="WP_070954281.1">
    <property type="nucleotide sequence ID" value="NZ_CP015208.1"/>
</dbReference>
<dbReference type="EMBL" id="CP015208">
    <property type="protein sequence ID" value="AOY55770.1"/>
    <property type="molecule type" value="Genomic_DNA"/>
</dbReference>
<evidence type="ECO:0000313" key="3">
    <source>
        <dbReference type="Proteomes" id="UP000243784"/>
    </source>
</evidence>
<feature type="compositionally biased region" description="Polar residues" evidence="1">
    <location>
        <begin position="59"/>
        <end position="75"/>
    </location>
</feature>
<gene>
    <name evidence="2" type="ORF">A4Z71_01850</name>
</gene>
<protein>
    <submittedName>
        <fullName evidence="2">Uncharacterized protein</fullName>
    </submittedName>
</protein>
<keyword evidence="3" id="KW-1185">Reference proteome</keyword>
<proteinExistence type="predicted"/>
<accession>A0A1D9DYA7</accession>
<evidence type="ECO:0000256" key="1">
    <source>
        <dbReference type="SAM" id="MobiDB-lite"/>
    </source>
</evidence>
<sequence length="189" mass="19636">MENDQNPQDPYQRDEIRPANKVNRLLAATSVLSLGTLVFTQFSSPGIAADLIDQVFSREPNSSSTSSAADPQPSNVEPPPASVSNTGLTAEPGSATFSAAEIAAPAETNGFASAPIQSNPATNTVQTSPTRSLVLPGTSGLTWGEVSSATPSYQAGSGGTVNGVDYEDDDDGDDDDDDDDDHDDDRDDD</sequence>
<name>A0A1D9DYA7_9MICO</name>
<feature type="compositionally biased region" description="Acidic residues" evidence="1">
    <location>
        <begin position="165"/>
        <end position="189"/>
    </location>
</feature>
<feature type="region of interest" description="Disordered" evidence="1">
    <location>
        <begin position="58"/>
        <end position="189"/>
    </location>
</feature>
<feature type="compositionally biased region" description="Polar residues" evidence="1">
    <location>
        <begin position="139"/>
        <end position="155"/>
    </location>
</feature>